<feature type="region of interest" description="Disordered" evidence="1">
    <location>
        <begin position="454"/>
        <end position="494"/>
    </location>
</feature>
<evidence type="ECO:0000313" key="4">
    <source>
        <dbReference type="Proteomes" id="UP000663853"/>
    </source>
</evidence>
<feature type="transmembrane region" description="Helical" evidence="2">
    <location>
        <begin position="237"/>
        <end position="258"/>
    </location>
</feature>
<organism evidence="3 4">
    <name type="scientific">Rhizoctonia solani</name>
    <dbReference type="NCBI Taxonomy" id="456999"/>
    <lineage>
        <taxon>Eukaryota</taxon>
        <taxon>Fungi</taxon>
        <taxon>Dikarya</taxon>
        <taxon>Basidiomycota</taxon>
        <taxon>Agaricomycotina</taxon>
        <taxon>Agaricomycetes</taxon>
        <taxon>Cantharellales</taxon>
        <taxon>Ceratobasidiaceae</taxon>
        <taxon>Rhizoctonia</taxon>
    </lineage>
</organism>
<comment type="caution">
    <text evidence="3">The sequence shown here is derived from an EMBL/GenBank/DDBJ whole genome shotgun (WGS) entry which is preliminary data.</text>
</comment>
<dbReference type="AlphaFoldDB" id="A0A8H3BHS7"/>
<evidence type="ECO:0000256" key="2">
    <source>
        <dbReference type="SAM" id="Phobius"/>
    </source>
</evidence>
<dbReference type="Proteomes" id="UP000663853">
    <property type="component" value="Unassembled WGS sequence"/>
</dbReference>
<evidence type="ECO:0000313" key="3">
    <source>
        <dbReference type="EMBL" id="CAE6456560.1"/>
    </source>
</evidence>
<reference evidence="3" key="1">
    <citation type="submission" date="2021-01" db="EMBL/GenBank/DDBJ databases">
        <authorList>
            <person name="Kaushik A."/>
        </authorList>
    </citation>
    <scope>NUCLEOTIDE SEQUENCE</scope>
    <source>
        <strain evidence="3">AG6-10EEA</strain>
    </source>
</reference>
<dbReference type="EMBL" id="CAJMXA010001267">
    <property type="protein sequence ID" value="CAE6456560.1"/>
    <property type="molecule type" value="Genomic_DNA"/>
</dbReference>
<accession>A0A8H3BHS7</accession>
<feature type="compositionally biased region" description="Polar residues" evidence="1">
    <location>
        <begin position="329"/>
        <end position="346"/>
    </location>
</feature>
<feature type="region of interest" description="Disordered" evidence="1">
    <location>
        <begin position="329"/>
        <end position="384"/>
    </location>
</feature>
<sequence>MLKPTVLAFLCEIHSLNHCYIQATHALPFSPRPFRTPSHYILSSNMPPLVLQLLIYLVAWASGVAGLVFINSFDNWVGNTTYRIDWNSSSSDPSFYDLDLVQPRSIYSVDVTPNVSWPDQWSYKYAVQIPRNGDRFIQVSLGSDVWPGVYYWRMSGGNQTNSVSNTFMISSSNGKTNPTTISSLVPVTATQDIVQTSDGHLVTYRSSEVYSSAVIYTTIVVVSDSGKGAPLAKVPMIIGIALGLIFLITLPIILWLVLRCRRRPIQSSGGNKSIPIDLEDVHNSSVLDLMPANAVGYTVASATSTRSTVRQAGAIVDGEKRLVTISQDLPQPTTPAMNSDPFSDPSTPILPKPSRHILITANPSASEHDSPPNSGNPCDPLMSRANSATTSFRAMYSHGAPSIDVHTDPTLNRERLREKIPQQTRQGLYPEHQALSEDDIASRIIVSGRAIDMGSLGRDHVPDVDENGLLPPDYFQATQPIPSRRSSQAFPGTL</sequence>
<keyword evidence="2" id="KW-0812">Transmembrane</keyword>
<name>A0A8H3BHS7_9AGAM</name>
<protein>
    <submittedName>
        <fullName evidence="3">Uncharacterized protein</fullName>
    </submittedName>
</protein>
<keyword evidence="2" id="KW-1133">Transmembrane helix</keyword>
<feature type="compositionally biased region" description="Polar residues" evidence="1">
    <location>
        <begin position="476"/>
        <end position="494"/>
    </location>
</feature>
<feature type="transmembrane region" description="Helical" evidence="2">
    <location>
        <begin position="50"/>
        <end position="70"/>
    </location>
</feature>
<proteinExistence type="predicted"/>
<evidence type="ECO:0000256" key="1">
    <source>
        <dbReference type="SAM" id="MobiDB-lite"/>
    </source>
</evidence>
<keyword evidence="2" id="KW-0472">Membrane</keyword>
<feature type="compositionally biased region" description="Polar residues" evidence="1">
    <location>
        <begin position="361"/>
        <end position="376"/>
    </location>
</feature>
<gene>
    <name evidence="3" type="ORF">RDB_LOCUS56188</name>
</gene>